<proteinExistence type="predicted"/>
<keyword evidence="2" id="KW-0378">Hydrolase</keyword>
<dbReference type="AlphaFoldDB" id="A0A932HZ02"/>
<accession>A0A932HZ02</accession>
<evidence type="ECO:0000313" key="3">
    <source>
        <dbReference type="Proteomes" id="UP000782312"/>
    </source>
</evidence>
<dbReference type="PANTHER" id="PTHR22946">
    <property type="entry name" value="DIENELACTONE HYDROLASE DOMAIN-CONTAINING PROTEIN-RELATED"/>
    <property type="match status" value="1"/>
</dbReference>
<evidence type="ECO:0000313" key="2">
    <source>
        <dbReference type="EMBL" id="MBI3128221.1"/>
    </source>
</evidence>
<dbReference type="GO" id="GO:0008236">
    <property type="term" value="F:serine-type peptidase activity"/>
    <property type="evidence" value="ECO:0007669"/>
    <property type="project" value="InterPro"/>
</dbReference>
<dbReference type="InterPro" id="IPR029058">
    <property type="entry name" value="AB_hydrolase_fold"/>
</dbReference>
<organism evidence="2 3">
    <name type="scientific">Tectimicrobiota bacterium</name>
    <dbReference type="NCBI Taxonomy" id="2528274"/>
    <lineage>
        <taxon>Bacteria</taxon>
        <taxon>Pseudomonadati</taxon>
        <taxon>Nitrospinota/Tectimicrobiota group</taxon>
        <taxon>Candidatus Tectimicrobiota</taxon>
    </lineage>
</organism>
<sequence>MIRKLRTQRDNQQWMLDLALHMRGRVQNFERGDFPEVPQGKTAHNYQMLPKMWRQAAEHHEALAKRAQREGFKATATEYYDHAIEAYRMAQHPIFYDDNPVKIYLCNKLDEMVDRRSETATYPIERVEVPFLEGKSISCLLHLLPDRRKAPCVIYVPGMDQTKESFPFAQRNVAGERGFHLISMDGPGQGASNIRKIRAVGDNYERAGAAVIDYLIRRPEVDASKIGIYGISMGSYWSLRLASYDRRMAAVASAVACFNPNNTIFTISSPRFKQMFMYMAGMSNEEEFDKMARHMTVKGYMDKVQCPTLLATGEFDPLCPLEDAIEVFEDLTCPKEMWVFENQFHPLNRLKNLGGADHHQPILDWLHRVLVQGKPNKRRVAYVREGGDGPFGDCEWTPPVRPGQPYF</sequence>
<protein>
    <submittedName>
        <fullName evidence="2">Alpha/beta hydrolase</fullName>
    </submittedName>
</protein>
<dbReference type="GO" id="GO:0006508">
    <property type="term" value="P:proteolysis"/>
    <property type="evidence" value="ECO:0007669"/>
    <property type="project" value="InterPro"/>
</dbReference>
<dbReference type="InterPro" id="IPR050261">
    <property type="entry name" value="FrsA_esterase"/>
</dbReference>
<dbReference type="SUPFAM" id="SSF53474">
    <property type="entry name" value="alpha/beta-Hydrolases"/>
    <property type="match status" value="1"/>
</dbReference>
<evidence type="ECO:0000259" key="1">
    <source>
        <dbReference type="Pfam" id="PF00326"/>
    </source>
</evidence>
<name>A0A932HZ02_UNCTE</name>
<dbReference type="Proteomes" id="UP000782312">
    <property type="component" value="Unassembled WGS sequence"/>
</dbReference>
<gene>
    <name evidence="2" type="ORF">HYZ11_11500</name>
</gene>
<dbReference type="InterPro" id="IPR001375">
    <property type="entry name" value="Peptidase_S9_cat"/>
</dbReference>
<dbReference type="Pfam" id="PF00326">
    <property type="entry name" value="Peptidase_S9"/>
    <property type="match status" value="1"/>
</dbReference>
<reference evidence="2" key="1">
    <citation type="submission" date="2020-07" db="EMBL/GenBank/DDBJ databases">
        <title>Huge and variable diversity of episymbiotic CPR bacteria and DPANN archaea in groundwater ecosystems.</title>
        <authorList>
            <person name="He C.Y."/>
            <person name="Keren R."/>
            <person name="Whittaker M."/>
            <person name="Farag I.F."/>
            <person name="Doudna J."/>
            <person name="Cate J.H.D."/>
            <person name="Banfield J.F."/>
        </authorList>
    </citation>
    <scope>NUCLEOTIDE SEQUENCE</scope>
    <source>
        <strain evidence="2">NC_groundwater_763_Ag_S-0.2um_68_21</strain>
    </source>
</reference>
<dbReference type="EMBL" id="JACPUR010000025">
    <property type="protein sequence ID" value="MBI3128221.1"/>
    <property type="molecule type" value="Genomic_DNA"/>
</dbReference>
<dbReference type="Gene3D" id="3.40.50.1820">
    <property type="entry name" value="alpha/beta hydrolase"/>
    <property type="match status" value="1"/>
</dbReference>
<feature type="domain" description="Peptidase S9 prolyl oligopeptidase catalytic" evidence="1">
    <location>
        <begin position="208"/>
        <end position="370"/>
    </location>
</feature>
<comment type="caution">
    <text evidence="2">The sequence shown here is derived from an EMBL/GenBank/DDBJ whole genome shotgun (WGS) entry which is preliminary data.</text>
</comment>
<dbReference type="PANTHER" id="PTHR22946:SF12">
    <property type="entry name" value="CONIDIAL PIGMENT BIOSYNTHESIS PROTEIN AYG1 (AFU_ORTHOLOGUE AFUA_2G17550)"/>
    <property type="match status" value="1"/>
</dbReference>